<dbReference type="GO" id="GO:0005886">
    <property type="term" value="C:plasma membrane"/>
    <property type="evidence" value="ECO:0007669"/>
    <property type="project" value="UniProtKB-SubCell"/>
</dbReference>
<keyword evidence="11" id="KW-0969">Cilium</keyword>
<dbReference type="GO" id="GO:0006605">
    <property type="term" value="P:protein targeting"/>
    <property type="evidence" value="ECO:0007669"/>
    <property type="project" value="UniProtKB-UniRule"/>
</dbReference>
<feature type="transmembrane region" description="Helical" evidence="10">
    <location>
        <begin position="129"/>
        <end position="151"/>
    </location>
</feature>
<dbReference type="InterPro" id="IPR002010">
    <property type="entry name" value="T3SS_IM_R"/>
</dbReference>
<evidence type="ECO:0000256" key="1">
    <source>
        <dbReference type="ARBA" id="ARBA00002578"/>
    </source>
</evidence>
<dbReference type="EMBL" id="LUKD01000001">
    <property type="protein sequence ID" value="KYG68430.1"/>
    <property type="molecule type" value="Genomic_DNA"/>
</dbReference>
<evidence type="ECO:0000256" key="7">
    <source>
        <dbReference type="ARBA" id="ARBA00023136"/>
    </source>
</evidence>
<evidence type="ECO:0000256" key="10">
    <source>
        <dbReference type="RuleBase" id="RU362071"/>
    </source>
</evidence>
<comment type="caution">
    <text evidence="11">The sequence shown here is derived from an EMBL/GenBank/DDBJ whole genome shotgun (WGS) entry which is preliminary data.</text>
</comment>
<dbReference type="PANTHER" id="PTHR30065">
    <property type="entry name" value="FLAGELLAR BIOSYNTHETIC PROTEIN FLIR"/>
    <property type="match status" value="1"/>
</dbReference>
<dbReference type="RefSeq" id="WP_063205126.1">
    <property type="nucleotide sequence ID" value="NZ_LUKD01000001.1"/>
</dbReference>
<keyword evidence="4 10" id="KW-1003">Cell membrane</keyword>
<evidence type="ECO:0000256" key="4">
    <source>
        <dbReference type="ARBA" id="ARBA00022475"/>
    </source>
</evidence>
<evidence type="ECO:0000256" key="9">
    <source>
        <dbReference type="NCBIfam" id="TIGR01400"/>
    </source>
</evidence>
<dbReference type="PRINTS" id="PR00953">
    <property type="entry name" value="TYPE3IMRPROT"/>
</dbReference>
<evidence type="ECO:0000256" key="8">
    <source>
        <dbReference type="ARBA" id="ARBA00023143"/>
    </source>
</evidence>
<evidence type="ECO:0000256" key="6">
    <source>
        <dbReference type="ARBA" id="ARBA00022989"/>
    </source>
</evidence>
<dbReference type="Pfam" id="PF01311">
    <property type="entry name" value="Bac_export_1"/>
    <property type="match status" value="1"/>
</dbReference>
<feature type="transmembrane region" description="Helical" evidence="10">
    <location>
        <begin position="188"/>
        <end position="206"/>
    </location>
</feature>
<keyword evidence="11" id="KW-0282">Flagellum</keyword>
<evidence type="ECO:0000313" key="11">
    <source>
        <dbReference type="EMBL" id="KYG68430.1"/>
    </source>
</evidence>
<feature type="transmembrane region" description="Helical" evidence="10">
    <location>
        <begin position="212"/>
        <end position="234"/>
    </location>
</feature>
<gene>
    <name evidence="11" type="ORF">AZI87_04040</name>
</gene>
<dbReference type="NCBIfam" id="TIGR01400">
    <property type="entry name" value="fliR"/>
    <property type="match status" value="1"/>
</dbReference>
<dbReference type="AlphaFoldDB" id="A0A162GLA9"/>
<dbReference type="PANTHER" id="PTHR30065:SF1">
    <property type="entry name" value="SURFACE PRESENTATION OF ANTIGENS PROTEIN SPAR"/>
    <property type="match status" value="1"/>
</dbReference>
<keyword evidence="6 10" id="KW-1133">Transmembrane helix</keyword>
<comment type="function">
    <text evidence="1 10">Role in flagellar biosynthesis.</text>
</comment>
<feature type="transmembrane region" description="Helical" evidence="10">
    <location>
        <begin position="39"/>
        <end position="57"/>
    </location>
</feature>
<dbReference type="OrthoDB" id="9797790at2"/>
<dbReference type="GO" id="GO:0009425">
    <property type="term" value="C:bacterial-type flagellum basal body"/>
    <property type="evidence" value="ECO:0007669"/>
    <property type="project" value="UniProtKB-SubCell"/>
</dbReference>
<organism evidence="11 12">
    <name type="scientific">Bdellovibrio bacteriovorus</name>
    <dbReference type="NCBI Taxonomy" id="959"/>
    <lineage>
        <taxon>Bacteria</taxon>
        <taxon>Pseudomonadati</taxon>
        <taxon>Bdellovibrionota</taxon>
        <taxon>Bdellovibrionia</taxon>
        <taxon>Bdellovibrionales</taxon>
        <taxon>Pseudobdellovibrionaceae</taxon>
        <taxon>Bdellovibrio</taxon>
    </lineage>
</organism>
<proteinExistence type="inferred from homology"/>
<reference evidence="11 12" key="1">
    <citation type="submission" date="2016-03" db="EMBL/GenBank/DDBJ databases">
        <authorList>
            <person name="Ploux O."/>
        </authorList>
    </citation>
    <scope>NUCLEOTIDE SEQUENCE [LARGE SCALE GENOMIC DNA]</scope>
    <source>
        <strain evidence="11 12">EC13</strain>
    </source>
</reference>
<comment type="subcellular location">
    <subcellularLocation>
        <location evidence="10">Cell membrane</location>
        <topology evidence="10">Multi-pass membrane protein</topology>
    </subcellularLocation>
    <subcellularLocation>
        <location evidence="10">Bacterial flagellum basal body</location>
    </subcellularLocation>
</comment>
<sequence>MINWSTMTEAQILLFALVFLRMIAFVISSAVFGSPTITVPIKVLLSIVLSVLLFPLVKVGNVDYALVSNEIIGLAIRELIVGLSIGFLTRLFFFVVTMTGDLVSMSVGLSASQMYNPMLGSNGNVIDQFYSTLGTLVFLAINGHHMLISAIAQSYDLIPVSSLSLNVGPFAEMAAYGQDVMLMAIKMCAPVMVTILLVNVAMGILGRAVPQINVLVTSMPVTIMIGMAVVFLCLPLMTMEMQSVVDITASKLFAVMKHL</sequence>
<keyword evidence="5 10" id="KW-0812">Transmembrane</keyword>
<comment type="similarity">
    <text evidence="2 10">Belongs to the FliR/MopE/SpaR family.</text>
</comment>
<dbReference type="InterPro" id="IPR006303">
    <property type="entry name" value="FliR"/>
</dbReference>
<feature type="transmembrane region" description="Helical" evidence="10">
    <location>
        <begin position="12"/>
        <end position="33"/>
    </location>
</feature>
<evidence type="ECO:0000313" key="12">
    <source>
        <dbReference type="Proteomes" id="UP000075799"/>
    </source>
</evidence>
<dbReference type="GO" id="GO:0044780">
    <property type="term" value="P:bacterial-type flagellum assembly"/>
    <property type="evidence" value="ECO:0007669"/>
    <property type="project" value="UniProtKB-UniRule"/>
</dbReference>
<name>A0A162GLA9_BDEBC</name>
<dbReference type="Proteomes" id="UP000075799">
    <property type="component" value="Unassembled WGS sequence"/>
</dbReference>
<keyword evidence="8 10" id="KW-0975">Bacterial flagellum</keyword>
<protein>
    <recommendedName>
        <fullName evidence="3 9">Flagellar biosynthetic protein FliR</fullName>
    </recommendedName>
</protein>
<evidence type="ECO:0000256" key="3">
    <source>
        <dbReference type="ARBA" id="ARBA00021717"/>
    </source>
</evidence>
<keyword evidence="11" id="KW-0966">Cell projection</keyword>
<keyword evidence="7 10" id="KW-0472">Membrane</keyword>
<accession>A0A162GLA9</accession>
<evidence type="ECO:0000256" key="5">
    <source>
        <dbReference type="ARBA" id="ARBA00022692"/>
    </source>
</evidence>
<evidence type="ECO:0000256" key="2">
    <source>
        <dbReference type="ARBA" id="ARBA00009772"/>
    </source>
</evidence>